<keyword evidence="7 9" id="KW-0472">Membrane</keyword>
<dbReference type="RefSeq" id="XP_002290494.1">
    <property type="nucleotide sequence ID" value="XM_002290458.1"/>
</dbReference>
<reference evidence="12 13" key="2">
    <citation type="journal article" date="2008" name="Nature">
        <title>The Phaeodactylum genome reveals the evolutionary history of diatom genomes.</title>
        <authorList>
            <person name="Bowler C."/>
            <person name="Allen A.E."/>
            <person name="Badger J.H."/>
            <person name="Grimwood J."/>
            <person name="Jabbari K."/>
            <person name="Kuo A."/>
            <person name="Maheswari U."/>
            <person name="Martens C."/>
            <person name="Maumus F."/>
            <person name="Otillar R.P."/>
            <person name="Rayko E."/>
            <person name="Salamov A."/>
            <person name="Vandepoele K."/>
            <person name="Beszteri B."/>
            <person name="Gruber A."/>
            <person name="Heijde M."/>
            <person name="Katinka M."/>
            <person name="Mock T."/>
            <person name="Valentin K."/>
            <person name="Verret F."/>
            <person name="Berges J.A."/>
            <person name="Brownlee C."/>
            <person name="Cadoret J.P."/>
            <person name="Chiovitti A."/>
            <person name="Choi C.J."/>
            <person name="Coesel S."/>
            <person name="De Martino A."/>
            <person name="Detter J.C."/>
            <person name="Durkin C."/>
            <person name="Falciatore A."/>
            <person name="Fournet J."/>
            <person name="Haruta M."/>
            <person name="Huysman M.J."/>
            <person name="Jenkins B.D."/>
            <person name="Jiroutova K."/>
            <person name="Jorgensen R.E."/>
            <person name="Joubert Y."/>
            <person name="Kaplan A."/>
            <person name="Kroger N."/>
            <person name="Kroth P.G."/>
            <person name="La Roche J."/>
            <person name="Lindquist E."/>
            <person name="Lommer M."/>
            <person name="Martin-Jezequel V."/>
            <person name="Lopez P.J."/>
            <person name="Lucas S."/>
            <person name="Mangogna M."/>
            <person name="McGinnis K."/>
            <person name="Medlin L.K."/>
            <person name="Montsant A."/>
            <person name="Oudot-Le Secq M.P."/>
            <person name="Napoli C."/>
            <person name="Obornik M."/>
            <person name="Parker M.S."/>
            <person name="Petit J.L."/>
            <person name="Porcel B.M."/>
            <person name="Poulsen N."/>
            <person name="Robison M."/>
            <person name="Rychlewski L."/>
            <person name="Rynearson T.A."/>
            <person name="Schmutz J."/>
            <person name="Shapiro H."/>
            <person name="Siaut M."/>
            <person name="Stanley M."/>
            <person name="Sussman M.R."/>
            <person name="Taylor A.R."/>
            <person name="Vardi A."/>
            <person name="von Dassow P."/>
            <person name="Vyverman W."/>
            <person name="Willis A."/>
            <person name="Wyrwicz L.S."/>
            <person name="Rokhsar D.S."/>
            <person name="Weissenbach J."/>
            <person name="Armbrust E.V."/>
            <person name="Green B.R."/>
            <person name="Van de Peer Y."/>
            <person name="Grigoriev I.V."/>
        </authorList>
    </citation>
    <scope>NUCLEOTIDE SEQUENCE [LARGE SCALE GENOMIC DNA]</scope>
    <source>
        <strain evidence="12 13">CCMP1335</strain>
    </source>
</reference>
<feature type="domain" description="ABC transmembrane type-1" evidence="11">
    <location>
        <begin position="1053"/>
        <end position="1328"/>
    </location>
</feature>
<evidence type="ECO:0000256" key="4">
    <source>
        <dbReference type="ARBA" id="ARBA00022741"/>
    </source>
</evidence>
<keyword evidence="13" id="KW-1185">Reference proteome</keyword>
<dbReference type="EMBL" id="CM000642">
    <property type="protein sequence ID" value="EED92246.1"/>
    <property type="molecule type" value="Genomic_DNA"/>
</dbReference>
<dbReference type="InterPro" id="IPR017871">
    <property type="entry name" value="ABC_transporter-like_CS"/>
</dbReference>
<comment type="subcellular location">
    <subcellularLocation>
        <location evidence="1">Membrane</location>
        <topology evidence="1">Multi-pass membrane protein</topology>
    </subcellularLocation>
</comment>
<evidence type="ECO:0000313" key="13">
    <source>
        <dbReference type="Proteomes" id="UP000001449"/>
    </source>
</evidence>
<dbReference type="InterPro" id="IPR039421">
    <property type="entry name" value="Type_1_exporter"/>
</dbReference>
<feature type="transmembrane region" description="Helical" evidence="9">
    <location>
        <begin position="230"/>
        <end position="251"/>
    </location>
</feature>
<dbReference type="FunFam" id="3.40.50.300:FF:000916">
    <property type="entry name" value="ABC transporter B family member 9"/>
    <property type="match status" value="1"/>
</dbReference>
<dbReference type="PaxDb" id="35128-Thaps22526"/>
<dbReference type="Gene3D" id="3.40.50.300">
    <property type="entry name" value="P-loop containing nucleotide triphosphate hydrolases"/>
    <property type="match status" value="2"/>
</dbReference>
<dbReference type="GO" id="GO:0042626">
    <property type="term" value="F:ATPase-coupled transmembrane transporter activity"/>
    <property type="evidence" value="ECO:0000318"/>
    <property type="project" value="GO_Central"/>
</dbReference>
<feature type="region of interest" description="Disordered" evidence="8">
    <location>
        <begin position="1"/>
        <end position="22"/>
    </location>
</feature>
<evidence type="ECO:0000256" key="3">
    <source>
        <dbReference type="ARBA" id="ARBA00022692"/>
    </source>
</evidence>
<dbReference type="CDD" id="cd18578">
    <property type="entry name" value="ABC_6TM_Pgp_ABCB1_D2_like"/>
    <property type="match status" value="1"/>
</dbReference>
<feature type="transmembrane region" description="Helical" evidence="9">
    <location>
        <begin position="1120"/>
        <end position="1142"/>
    </location>
</feature>
<feature type="compositionally biased region" description="Basic and acidic residues" evidence="8">
    <location>
        <begin position="1018"/>
        <end position="1031"/>
    </location>
</feature>
<feature type="transmembrane region" description="Helical" evidence="9">
    <location>
        <begin position="181"/>
        <end position="210"/>
    </location>
</feature>
<dbReference type="FunFam" id="3.40.50.300:FF:000836">
    <property type="entry name" value="ABC transporter B family member 25"/>
    <property type="match status" value="1"/>
</dbReference>
<proteinExistence type="predicted"/>
<dbReference type="Proteomes" id="UP000001449">
    <property type="component" value="Chromosome 5"/>
</dbReference>
<organism evidence="12 13">
    <name type="scientific">Thalassiosira pseudonana</name>
    <name type="common">Marine diatom</name>
    <name type="synonym">Cyclotella nana</name>
    <dbReference type="NCBI Taxonomy" id="35128"/>
    <lineage>
        <taxon>Eukaryota</taxon>
        <taxon>Sar</taxon>
        <taxon>Stramenopiles</taxon>
        <taxon>Ochrophyta</taxon>
        <taxon>Bacillariophyta</taxon>
        <taxon>Coscinodiscophyceae</taxon>
        <taxon>Thalassiosirophycidae</taxon>
        <taxon>Thalassiosirales</taxon>
        <taxon>Thalassiosiraceae</taxon>
        <taxon>Thalassiosira</taxon>
    </lineage>
</organism>
<evidence type="ECO:0000259" key="11">
    <source>
        <dbReference type="PROSITE" id="PS50929"/>
    </source>
</evidence>
<feature type="transmembrane region" description="Helical" evidence="9">
    <location>
        <begin position="57"/>
        <end position="83"/>
    </location>
</feature>
<dbReference type="PROSITE" id="PS50929">
    <property type="entry name" value="ABC_TM1F"/>
    <property type="match status" value="2"/>
</dbReference>
<dbReference type="InParanoid" id="B8C1N1"/>
<dbReference type="PANTHER" id="PTHR43394">
    <property type="entry name" value="ATP-DEPENDENT PERMEASE MDL1, MITOCHONDRIAL"/>
    <property type="match status" value="1"/>
</dbReference>
<feature type="domain" description="ABC transmembrane type-1" evidence="11">
    <location>
        <begin position="59"/>
        <end position="306"/>
    </location>
</feature>
<feature type="domain" description="ABC transporter" evidence="10">
    <location>
        <begin position="755"/>
        <end position="993"/>
    </location>
</feature>
<gene>
    <name evidence="12" type="ORF">THAPSDRAFT_22526</name>
</gene>
<dbReference type="InterPro" id="IPR003439">
    <property type="entry name" value="ABC_transporter-like_ATP-bd"/>
</dbReference>
<dbReference type="GO" id="GO:0055085">
    <property type="term" value="P:transmembrane transport"/>
    <property type="evidence" value="ECO:0000318"/>
    <property type="project" value="GO_Central"/>
</dbReference>
<dbReference type="eggNOG" id="KOG0055">
    <property type="taxonomic scope" value="Eukaryota"/>
</dbReference>
<keyword evidence="6 9" id="KW-1133">Transmembrane helix</keyword>
<dbReference type="OMA" id="IGMAAPY"/>
<dbReference type="CDD" id="cd03249">
    <property type="entry name" value="ABC_MTABC3_MDL1_MDL2"/>
    <property type="match status" value="2"/>
</dbReference>
<evidence type="ECO:0000256" key="6">
    <source>
        <dbReference type="ARBA" id="ARBA00022989"/>
    </source>
</evidence>
<feature type="transmembrane region" description="Helical" evidence="9">
    <location>
        <begin position="1305"/>
        <end position="1328"/>
    </location>
</feature>
<feature type="transmembrane region" description="Helical" evidence="9">
    <location>
        <begin position="1206"/>
        <end position="1233"/>
    </location>
</feature>
<dbReference type="Pfam" id="PF00664">
    <property type="entry name" value="ABC_membrane"/>
    <property type="match status" value="2"/>
</dbReference>
<dbReference type="GO" id="GO:0016020">
    <property type="term" value="C:membrane"/>
    <property type="evidence" value="ECO:0000318"/>
    <property type="project" value="GO_Central"/>
</dbReference>
<dbReference type="GO" id="GO:0140359">
    <property type="term" value="F:ABC-type transporter activity"/>
    <property type="evidence" value="ECO:0007669"/>
    <property type="project" value="InterPro"/>
</dbReference>
<dbReference type="PANTHER" id="PTHR43394:SF1">
    <property type="entry name" value="ATP-BINDING CASSETTE SUB-FAMILY B MEMBER 10, MITOCHONDRIAL"/>
    <property type="match status" value="1"/>
</dbReference>
<feature type="region of interest" description="Disordered" evidence="8">
    <location>
        <begin position="1006"/>
        <end position="1031"/>
    </location>
</feature>
<reference evidence="12 13" key="1">
    <citation type="journal article" date="2004" name="Science">
        <title>The genome of the diatom Thalassiosira pseudonana: ecology, evolution, and metabolism.</title>
        <authorList>
            <person name="Armbrust E.V."/>
            <person name="Berges J.A."/>
            <person name="Bowler C."/>
            <person name="Green B.R."/>
            <person name="Martinez D."/>
            <person name="Putnam N.H."/>
            <person name="Zhou S."/>
            <person name="Allen A.E."/>
            <person name="Apt K.E."/>
            <person name="Bechner M."/>
            <person name="Brzezinski M.A."/>
            <person name="Chaal B.K."/>
            <person name="Chiovitti A."/>
            <person name="Davis A.K."/>
            <person name="Demarest M.S."/>
            <person name="Detter J.C."/>
            <person name="Glavina T."/>
            <person name="Goodstein D."/>
            <person name="Hadi M.Z."/>
            <person name="Hellsten U."/>
            <person name="Hildebrand M."/>
            <person name="Jenkins B.D."/>
            <person name="Jurka J."/>
            <person name="Kapitonov V.V."/>
            <person name="Kroger N."/>
            <person name="Lau W.W."/>
            <person name="Lane T.W."/>
            <person name="Larimer F.W."/>
            <person name="Lippmeier J.C."/>
            <person name="Lucas S."/>
            <person name="Medina M."/>
            <person name="Montsant A."/>
            <person name="Obornik M."/>
            <person name="Parker M.S."/>
            <person name="Palenik B."/>
            <person name="Pazour G.J."/>
            <person name="Richardson P.M."/>
            <person name="Rynearson T.A."/>
            <person name="Saito M.A."/>
            <person name="Schwartz D.C."/>
            <person name="Thamatrakoln K."/>
            <person name="Valentin K."/>
            <person name="Vardi A."/>
            <person name="Wilkerson F.P."/>
            <person name="Rokhsar D.S."/>
        </authorList>
    </citation>
    <scope>NUCLEOTIDE SEQUENCE [LARGE SCALE GENOMIC DNA]</scope>
    <source>
        <strain evidence="12 13">CCMP1335</strain>
    </source>
</reference>
<dbReference type="SUPFAM" id="SSF90123">
    <property type="entry name" value="ABC transporter transmembrane region"/>
    <property type="match status" value="2"/>
</dbReference>
<keyword evidence="2" id="KW-0813">Transport</keyword>
<dbReference type="InterPro" id="IPR036640">
    <property type="entry name" value="ABC1_TM_sf"/>
</dbReference>
<feature type="transmembrane region" description="Helical" evidence="9">
    <location>
        <begin position="1340"/>
        <end position="1358"/>
    </location>
</feature>
<dbReference type="SUPFAM" id="SSF52540">
    <property type="entry name" value="P-loop containing nucleoside triphosphate hydrolases"/>
    <property type="match status" value="2"/>
</dbReference>
<feature type="transmembrane region" description="Helical" evidence="9">
    <location>
        <begin position="103"/>
        <end position="124"/>
    </location>
</feature>
<dbReference type="SMART" id="SM00382">
    <property type="entry name" value="AAA"/>
    <property type="match status" value="2"/>
</dbReference>
<keyword evidence="5" id="KW-0067">ATP-binding</keyword>
<dbReference type="InterPro" id="IPR003593">
    <property type="entry name" value="AAA+_ATPase"/>
</dbReference>
<dbReference type="InterPro" id="IPR027417">
    <property type="entry name" value="P-loop_NTPase"/>
</dbReference>
<dbReference type="GO" id="GO:0005524">
    <property type="term" value="F:ATP binding"/>
    <property type="evidence" value="ECO:0007669"/>
    <property type="project" value="UniProtKB-KW"/>
</dbReference>
<evidence type="ECO:0000313" key="12">
    <source>
        <dbReference type="EMBL" id="EED92246.1"/>
    </source>
</evidence>
<dbReference type="Gene3D" id="1.20.1560.10">
    <property type="entry name" value="ABC transporter type 1, transmembrane domain"/>
    <property type="match status" value="2"/>
</dbReference>
<accession>B8C1N1</accession>
<feature type="compositionally biased region" description="Low complexity" evidence="8">
    <location>
        <begin position="8"/>
        <end position="22"/>
    </location>
</feature>
<dbReference type="GeneID" id="7447246"/>
<keyword evidence="4" id="KW-0547">Nucleotide-binding</keyword>
<dbReference type="HOGENOM" id="CLU_000604_17_10_1"/>
<evidence type="ECO:0000256" key="2">
    <source>
        <dbReference type="ARBA" id="ARBA00022448"/>
    </source>
</evidence>
<dbReference type="PROSITE" id="PS50893">
    <property type="entry name" value="ABC_TRANSPORTER_2"/>
    <property type="match status" value="2"/>
</dbReference>
<sequence>MGNGDTPTNINTTIKSTTASKTATKEAQQPLASLADVFSFSSATPEHSLTYRRTRPFLVLGLVSSFVTGLAYPVMIFLFARVFEKFTVEIGGDSFMDGIRQMAYTFMILGVVIFLSMSLQNTLLDTAATDMAYTFQRTYFSLLLQQDTAYFDLTDVAGTAQMIGTQGAKFKKGIGRKLGEVAYAFYASWEVSLVILATLPFIAFSGAFLMKMIGNQSSDSAKGYQRAGEIAYAAVSGIRTILSLNAVKVTIDKYQIATKEARDKAAKREWILGLAHGSIMASMLLSYLAVTLFGFWILYDAIVQTGCDPSNAIPTNETCRISGMDVFGSLMGVSVAGMGLPQINSMITCLAEARSAAYPVILLRKRCEGVFNDDYDINLLLEDTVVEDNGHGSAAGTTIEDKDEKESISPDALETTHHKKRIPANKMPPYVIDSSSSDGLKPATCEGNIELCNVSFTYPSRPQAKVLDGLSLNIESGKTVAIVGASGCGKSSIMQLIERFYDVDEDEEAGDIEQGNRTSGIKLDGVDIRDLNVQWLRDQMGIVSQEPKLFAKTIRDNIAYGLASSSKEPTQSEIEEAAMNANAHSFIMEFPDGYDTLVGDAGSQLSGGQKQRVAIARILLRRPKILLLDEATSALDSESERTVQKAIDNLLSKEKALSSQSQMTTLVVAHRLSTIKNADVIAVCEKGRIVEKGAHEELMAIEGGKYRTLVEAQTTPPKSEVESSAHGSESNDDDRRVSAFVPKDHKDFSDATNEIVLKDVHFHYPSRPDTSVFRGVNLAVRRGETLAIVGQSGQGKSTIMQLIERYYDPISGVVEFEGRDLKDINIGYLRDCCGLVSQEPTLFNTTIAENIKYGKPDATDEEMYEAAKKANAHDFISSFPDGYNTHLGETALAVSGGQKQRIAIARAIIKQPRLLLLDEATSALDTASEKVVQEALDKLMEDRSRTTIVIAHRLSTIKNADRIAYIGDGKVREIGTHEELMANPDSKYRRLHAFQNMNLHDLEEKHGEKASTKIKASNKKEGNIDEGGKDTGKEKKYASKAKLLAKSDGGLFVVGSIGAIFAGLMFPGWGIIFAYMVEYLYYPVFPCDEEAGIMPPEPFLSCNGYHQYIKDDMQSMSFKLTYAWIAIIAAVVIGNMLVSYGFGTASENINKRVRDSAFASLLRQEIAFFDTFTVGTLTSRLSDDAALIHSFSGEPIRQLVLSVSSVFVGIVVSFVYMWPFALVALFTVPAMAFGGAMEMQMYMGEDLGAQKDEEGGPGSVAIESLLNIRTVSSLSLQKTRLDDYTKAMTKGDTHIALTNFKKGSLVAIGQLIQMWGMALFFWWGGWLLNKYPETFEYRDFLISVFSLLYGISGIAIAFQGATDRGKAKEAAERIFDLVERESAIDPLSETGYKKLGYVSVESRVSAYSC</sequence>
<dbReference type="PROSITE" id="PS00211">
    <property type="entry name" value="ABC_TRANSPORTER_1"/>
    <property type="match status" value="2"/>
</dbReference>
<dbReference type="InterPro" id="IPR011527">
    <property type="entry name" value="ABC1_TM_dom"/>
</dbReference>
<evidence type="ECO:0000256" key="7">
    <source>
        <dbReference type="ARBA" id="ARBA00023136"/>
    </source>
</evidence>
<dbReference type="STRING" id="35128.B8C1N1"/>
<protein>
    <submittedName>
        <fullName evidence="12">ABC transporter</fullName>
    </submittedName>
</protein>
<dbReference type="Pfam" id="PF00005">
    <property type="entry name" value="ABC_tran"/>
    <property type="match status" value="2"/>
</dbReference>
<dbReference type="KEGG" id="tps:THAPSDRAFT_22526"/>
<feature type="transmembrane region" description="Helical" evidence="9">
    <location>
        <begin position="1049"/>
        <end position="1075"/>
    </location>
</feature>
<dbReference type="CDD" id="cd18577">
    <property type="entry name" value="ABC_6TM_Pgp_ABCB1_D1_like"/>
    <property type="match status" value="1"/>
</dbReference>
<evidence type="ECO:0000256" key="1">
    <source>
        <dbReference type="ARBA" id="ARBA00004141"/>
    </source>
</evidence>
<keyword evidence="3 9" id="KW-0812">Transmembrane</keyword>
<dbReference type="GO" id="GO:0016887">
    <property type="term" value="F:ATP hydrolysis activity"/>
    <property type="evidence" value="ECO:0007669"/>
    <property type="project" value="InterPro"/>
</dbReference>
<evidence type="ECO:0000259" key="10">
    <source>
        <dbReference type="PROSITE" id="PS50893"/>
    </source>
</evidence>
<feature type="transmembrane region" description="Helical" evidence="9">
    <location>
        <begin position="271"/>
        <end position="299"/>
    </location>
</feature>
<evidence type="ECO:0000256" key="8">
    <source>
        <dbReference type="SAM" id="MobiDB-lite"/>
    </source>
</evidence>
<evidence type="ECO:0000256" key="9">
    <source>
        <dbReference type="SAM" id="Phobius"/>
    </source>
</evidence>
<feature type="region of interest" description="Disordered" evidence="8">
    <location>
        <begin position="712"/>
        <end position="736"/>
    </location>
</feature>
<evidence type="ECO:0000256" key="5">
    <source>
        <dbReference type="ARBA" id="ARBA00022840"/>
    </source>
</evidence>
<dbReference type="FunFam" id="1.20.1560.10:FF:000269">
    <property type="entry name" value="ABC transporter"/>
    <property type="match status" value="2"/>
</dbReference>
<name>B8C1N1_THAPS</name>
<feature type="domain" description="ABC transporter" evidence="10">
    <location>
        <begin position="449"/>
        <end position="711"/>
    </location>
</feature>
<dbReference type="GO" id="GO:0005737">
    <property type="term" value="C:cytoplasm"/>
    <property type="evidence" value="ECO:0007669"/>
    <property type="project" value="UniProtKB-ARBA"/>
</dbReference>